<gene>
    <name evidence="1" type="ORF">H4683_002592</name>
</gene>
<proteinExistence type="predicted"/>
<accession>A0A927MLU1</accession>
<organism evidence="1 2">
    <name type="scientific">Sporosarcina limicola</name>
    <dbReference type="NCBI Taxonomy" id="34101"/>
    <lineage>
        <taxon>Bacteria</taxon>
        <taxon>Bacillati</taxon>
        <taxon>Bacillota</taxon>
        <taxon>Bacilli</taxon>
        <taxon>Bacillales</taxon>
        <taxon>Caryophanaceae</taxon>
        <taxon>Sporosarcina</taxon>
    </lineage>
</organism>
<evidence type="ECO:0000313" key="2">
    <source>
        <dbReference type="Proteomes" id="UP000658225"/>
    </source>
</evidence>
<reference evidence="1" key="1">
    <citation type="submission" date="2020-10" db="EMBL/GenBank/DDBJ databases">
        <title>Genomic Encyclopedia of Type Strains, Phase IV (KMG-IV): sequencing the most valuable type-strain genomes for metagenomic binning, comparative biology and taxonomic classification.</title>
        <authorList>
            <person name="Goeker M."/>
        </authorList>
    </citation>
    <scope>NUCLEOTIDE SEQUENCE</scope>
    <source>
        <strain evidence="1">DSM 13886</strain>
    </source>
</reference>
<name>A0A927MLU1_9BACL</name>
<dbReference type="Proteomes" id="UP000658225">
    <property type="component" value="Unassembled WGS sequence"/>
</dbReference>
<keyword evidence="2" id="KW-1185">Reference proteome</keyword>
<comment type="caution">
    <text evidence="1">The sequence shown here is derived from an EMBL/GenBank/DDBJ whole genome shotgun (WGS) entry which is preliminary data.</text>
</comment>
<protein>
    <recommendedName>
        <fullName evidence="3">DUF2281 domain-containing protein</fullName>
    </recommendedName>
</protein>
<dbReference type="AlphaFoldDB" id="A0A927MLU1"/>
<evidence type="ECO:0008006" key="3">
    <source>
        <dbReference type="Google" id="ProtNLM"/>
    </source>
</evidence>
<sequence>MEIDSELIIDLLEALPEDKQKLAIEYIYTLIREWDPDFTKLTPREQKRIDEAREEMKNGEYVRLEDIDWDTE</sequence>
<evidence type="ECO:0000313" key="1">
    <source>
        <dbReference type="EMBL" id="MBE1555472.1"/>
    </source>
</evidence>
<dbReference type="RefSeq" id="WP_192599192.1">
    <property type="nucleotide sequence ID" value="NZ_JADBEL010000014.1"/>
</dbReference>
<dbReference type="EMBL" id="JADBEL010000014">
    <property type="protein sequence ID" value="MBE1555472.1"/>
    <property type="molecule type" value="Genomic_DNA"/>
</dbReference>